<name>A0A1M6KML6_9BACT</name>
<feature type="chain" id="PRO_5012906655" evidence="1">
    <location>
        <begin position="21"/>
        <end position="231"/>
    </location>
</feature>
<dbReference type="InterPro" id="IPR013424">
    <property type="entry name" value="Ice-binding_C"/>
</dbReference>
<dbReference type="EMBL" id="FQYR01000004">
    <property type="protein sequence ID" value="SHJ60181.1"/>
    <property type="molecule type" value="Genomic_DNA"/>
</dbReference>
<sequence length="231" mass="24127">MKTTTLLVGLGLLVPSMMQAASTSYFLDDGTGESGLGGYGTTTVWLNSFTSQAGAEYIQKVSISFGGSGANPTTYNGMAFGVHVWSDPNNDGNPDDAVLLESGSGVISDFSNTSNGASTGFVEFTLDSAAYIASGNSFFVGMSMYFNQNVLGPARDTSSNEGRSWMYRWNGDVANSAPGSMSTALNKNNYDDILGGNAMIRAEGVSSVPEPSSSVLFGLTGAIGLMRRKRS</sequence>
<gene>
    <name evidence="3" type="ORF">SAMN02745181_2151</name>
</gene>
<dbReference type="InterPro" id="IPR028994">
    <property type="entry name" value="Integrin_alpha_N"/>
</dbReference>
<reference evidence="3 4" key="1">
    <citation type="submission" date="2016-11" db="EMBL/GenBank/DDBJ databases">
        <authorList>
            <person name="Jaros S."/>
            <person name="Januszkiewicz K."/>
            <person name="Wedrychowicz H."/>
        </authorList>
    </citation>
    <scope>NUCLEOTIDE SEQUENCE [LARGE SCALE GENOMIC DNA]</scope>
    <source>
        <strain evidence="3 4">DSM 18772</strain>
    </source>
</reference>
<evidence type="ECO:0000256" key="1">
    <source>
        <dbReference type="SAM" id="SignalP"/>
    </source>
</evidence>
<keyword evidence="4" id="KW-1185">Reference proteome</keyword>
<dbReference type="RefSeq" id="WP_143183756.1">
    <property type="nucleotide sequence ID" value="NZ_FQYR01000004.1"/>
</dbReference>
<dbReference type="Pfam" id="PF07589">
    <property type="entry name" value="PEP-CTERM"/>
    <property type="match status" value="1"/>
</dbReference>
<evidence type="ECO:0000313" key="3">
    <source>
        <dbReference type="EMBL" id="SHJ60181.1"/>
    </source>
</evidence>
<organism evidence="3 4">
    <name type="scientific">Rubritalea squalenifaciens DSM 18772</name>
    <dbReference type="NCBI Taxonomy" id="1123071"/>
    <lineage>
        <taxon>Bacteria</taxon>
        <taxon>Pseudomonadati</taxon>
        <taxon>Verrucomicrobiota</taxon>
        <taxon>Verrucomicrobiia</taxon>
        <taxon>Verrucomicrobiales</taxon>
        <taxon>Rubritaleaceae</taxon>
        <taxon>Rubritalea</taxon>
    </lineage>
</organism>
<evidence type="ECO:0000313" key="4">
    <source>
        <dbReference type="Proteomes" id="UP000184510"/>
    </source>
</evidence>
<proteinExistence type="predicted"/>
<feature type="signal peptide" evidence="1">
    <location>
        <begin position="1"/>
        <end position="20"/>
    </location>
</feature>
<accession>A0A1M6KML6</accession>
<keyword evidence="1" id="KW-0732">Signal</keyword>
<dbReference type="Proteomes" id="UP000184510">
    <property type="component" value="Unassembled WGS sequence"/>
</dbReference>
<dbReference type="AlphaFoldDB" id="A0A1M6KML6"/>
<dbReference type="SUPFAM" id="SSF69318">
    <property type="entry name" value="Integrin alpha N-terminal domain"/>
    <property type="match status" value="1"/>
</dbReference>
<dbReference type="NCBIfam" id="TIGR02595">
    <property type="entry name" value="PEP_CTERM"/>
    <property type="match status" value="1"/>
</dbReference>
<evidence type="ECO:0000259" key="2">
    <source>
        <dbReference type="Pfam" id="PF07589"/>
    </source>
</evidence>
<feature type="domain" description="Ice-binding protein C-terminal" evidence="2">
    <location>
        <begin position="207"/>
        <end position="230"/>
    </location>
</feature>
<protein>
    <submittedName>
        <fullName evidence="3">PEP-CTERM protein-sorting domain-containing protein</fullName>
    </submittedName>
</protein>
<dbReference type="InParanoid" id="A0A1M6KML6"/>